<dbReference type="EMBL" id="JACIGI010000024">
    <property type="protein sequence ID" value="MBB4286930.1"/>
    <property type="molecule type" value="Genomic_DNA"/>
</dbReference>
<dbReference type="RefSeq" id="WP_184436196.1">
    <property type="nucleotide sequence ID" value="NZ_JACIGI010000024.1"/>
</dbReference>
<proteinExistence type="predicted"/>
<sequence length="502" mass="49516">MAIGDLTAQQQTNLNALGVAMFNAAPGATVLDEWAAAVSAGTSIDALANALTATELFVTQFDGLTTLDAQIGLVLTNLGLTNGTDAYTEAQAAFRDLLQAGTPVGTVIVSAADYLLNSTSRAAIFDTAAQTLANKVEVAAYYGIERGQSADTLAELQSVLDGVTDSSASVDTAKAAIDAASGATLTVTVTGDAPEQTLDFGGTASGTISMTLDGDNVATISRGGVTATTNPDLDEVATLNVATDQRLALTKAQLDLVTNVIGSGGAIVEVSGVTQAALTTDLAKITVDLGVIGLTVAAGETGTFDVSAEGGFVGAVDASAAGSVTLVGGDGIQRLTGGTQNDNLTGGVDADLLTGGSGADTFIYAVGDGSQYAFEGATVGADASAPSAGDSYTSLEVITDFNTGGGGTMTVANAGIGADAGTAGRVEANEAVFVAGSYDSDTGVFTVGDGTTDDASNADLLVLWDGDAADGVQQEAVVLVGIDTVGVEALTPGFSGADLFFA</sequence>
<evidence type="ECO:0000313" key="2">
    <source>
        <dbReference type="Proteomes" id="UP000555728"/>
    </source>
</evidence>
<organism evidence="1 2">
    <name type="scientific">Roseospira goensis</name>
    <dbReference type="NCBI Taxonomy" id="391922"/>
    <lineage>
        <taxon>Bacteria</taxon>
        <taxon>Pseudomonadati</taxon>
        <taxon>Pseudomonadota</taxon>
        <taxon>Alphaproteobacteria</taxon>
        <taxon>Rhodospirillales</taxon>
        <taxon>Rhodospirillaceae</taxon>
        <taxon>Roseospira</taxon>
    </lineage>
</organism>
<reference evidence="1 2" key="1">
    <citation type="submission" date="2020-08" db="EMBL/GenBank/DDBJ databases">
        <title>Genome sequencing of Purple Non-Sulfur Bacteria from various extreme environments.</title>
        <authorList>
            <person name="Mayer M."/>
        </authorList>
    </citation>
    <scope>NUCLEOTIDE SEQUENCE [LARGE SCALE GENOMIC DNA]</scope>
    <source>
        <strain evidence="1 2">JA135</strain>
    </source>
</reference>
<dbReference type="Gene3D" id="2.150.10.10">
    <property type="entry name" value="Serralysin-like metalloprotease, C-terminal"/>
    <property type="match status" value="1"/>
</dbReference>
<name>A0A7W6S203_9PROT</name>
<dbReference type="InterPro" id="IPR011049">
    <property type="entry name" value="Serralysin-like_metalloprot_C"/>
</dbReference>
<gene>
    <name evidence="1" type="ORF">GGD88_002673</name>
</gene>
<comment type="caution">
    <text evidence="1">The sequence shown here is derived from an EMBL/GenBank/DDBJ whole genome shotgun (WGS) entry which is preliminary data.</text>
</comment>
<accession>A0A7W6S203</accession>
<dbReference type="Pfam" id="PF00353">
    <property type="entry name" value="HemolysinCabind"/>
    <property type="match status" value="1"/>
</dbReference>
<dbReference type="InterPro" id="IPR001343">
    <property type="entry name" value="Hemolysn_Ca-bd"/>
</dbReference>
<protein>
    <recommendedName>
        <fullName evidence="3">Calcium-binding protein</fullName>
    </recommendedName>
</protein>
<dbReference type="GO" id="GO:0005509">
    <property type="term" value="F:calcium ion binding"/>
    <property type="evidence" value="ECO:0007669"/>
    <property type="project" value="InterPro"/>
</dbReference>
<keyword evidence="2" id="KW-1185">Reference proteome</keyword>
<dbReference type="AlphaFoldDB" id="A0A7W6S203"/>
<evidence type="ECO:0000313" key="1">
    <source>
        <dbReference type="EMBL" id="MBB4286930.1"/>
    </source>
</evidence>
<dbReference type="PRINTS" id="PR00313">
    <property type="entry name" value="CABNDNGRPT"/>
</dbReference>
<dbReference type="Proteomes" id="UP000555728">
    <property type="component" value="Unassembled WGS sequence"/>
</dbReference>
<dbReference type="SUPFAM" id="SSF51120">
    <property type="entry name" value="beta-Roll"/>
    <property type="match status" value="1"/>
</dbReference>
<evidence type="ECO:0008006" key="3">
    <source>
        <dbReference type="Google" id="ProtNLM"/>
    </source>
</evidence>